<dbReference type="InterPro" id="IPR011006">
    <property type="entry name" value="CheY-like_superfamily"/>
</dbReference>
<dbReference type="GO" id="GO:0004112">
    <property type="term" value="F:cyclic-nucleotide phosphodiesterase activity"/>
    <property type="evidence" value="ECO:0007669"/>
    <property type="project" value="UniProtKB-ARBA"/>
</dbReference>
<dbReference type="Gene3D" id="1.10.3210.10">
    <property type="entry name" value="Hypothetical protein af1432"/>
    <property type="match status" value="1"/>
</dbReference>
<evidence type="ECO:0000313" key="6">
    <source>
        <dbReference type="Proteomes" id="UP001152447"/>
    </source>
</evidence>
<dbReference type="GO" id="GO:0000160">
    <property type="term" value="P:phosphorelay signal transduction system"/>
    <property type="evidence" value="ECO:0007669"/>
    <property type="project" value="InterPro"/>
</dbReference>
<keyword evidence="6" id="KW-1185">Reference proteome</keyword>
<gene>
    <name evidence="5" type="ORF">PSEHALCIP103_01440</name>
</gene>
<name>A0A9W4QWX1_PSEHA</name>
<sequence>MDQSISQARILIVDDEPANLKVMREVLASNYRLSFAKSGAVALQLIENDPPKLILLDVMMPDMNGFEVCKILKANPKTAHIPVIFVTALTQEQDESEGFSLGAVDYITKPISSAIVKARVKTHLSLVQAEQLKQAHVDLVERLGRAAEYKDTDTGEHIARMSQYSKVLALALGMNEQHAELLRQAAPMHDVGKIGIPDSILLKPGKLTPDEFAHMKEHAAIGAKILANSPSPLLQLAHVLAIEHHEKWDGTGYPNGLKGEEISIEGRIVAIADVFDALTSKRPYKEPWSIEQTLEHMQQQAGKHFDPHLVELFIGQIDAVLAIKKAHQERD</sequence>
<keyword evidence="1 5" id="KW-0378">Hydrolase</keyword>
<evidence type="ECO:0000259" key="3">
    <source>
        <dbReference type="PROSITE" id="PS50110"/>
    </source>
</evidence>
<dbReference type="Pfam" id="PF13487">
    <property type="entry name" value="HD_5"/>
    <property type="match status" value="1"/>
</dbReference>
<dbReference type="InterPro" id="IPR001789">
    <property type="entry name" value="Sig_transdc_resp-reg_receiver"/>
</dbReference>
<accession>A0A9W4QWX1</accession>
<dbReference type="InterPro" id="IPR052020">
    <property type="entry name" value="Cyclic_di-GMP/3'3'-cGAMP_PDE"/>
</dbReference>
<dbReference type="Proteomes" id="UP001152447">
    <property type="component" value="Unassembled WGS sequence"/>
</dbReference>
<dbReference type="PANTHER" id="PTHR45228:SF1">
    <property type="entry name" value="CYCLIC DI-GMP PHOSPHODIESTERASE TM_0186"/>
    <property type="match status" value="1"/>
</dbReference>
<dbReference type="PROSITE" id="PS51832">
    <property type="entry name" value="HD_GYP"/>
    <property type="match status" value="1"/>
</dbReference>
<reference evidence="5" key="1">
    <citation type="submission" date="2022-07" db="EMBL/GenBank/DDBJ databases">
        <authorList>
            <person name="Criscuolo A."/>
        </authorList>
    </citation>
    <scope>NUCLEOTIDE SEQUENCE</scope>
    <source>
        <strain evidence="5">CIP103197</strain>
    </source>
</reference>
<dbReference type="SMART" id="SM00471">
    <property type="entry name" value="HDc"/>
    <property type="match status" value="1"/>
</dbReference>
<dbReference type="SUPFAM" id="SSF109604">
    <property type="entry name" value="HD-domain/PDEase-like"/>
    <property type="match status" value="1"/>
</dbReference>
<dbReference type="GO" id="GO:0009214">
    <property type="term" value="P:cyclic nucleotide catabolic process"/>
    <property type="evidence" value="ECO:0007669"/>
    <property type="project" value="UniProtKB-ARBA"/>
</dbReference>
<dbReference type="InterPro" id="IPR037522">
    <property type="entry name" value="HD_GYP_dom"/>
</dbReference>
<keyword evidence="2" id="KW-0597">Phosphoprotein</keyword>
<dbReference type="CDD" id="cd00077">
    <property type="entry name" value="HDc"/>
    <property type="match status" value="1"/>
</dbReference>
<dbReference type="PROSITE" id="PS50110">
    <property type="entry name" value="RESPONSE_REGULATORY"/>
    <property type="match status" value="1"/>
</dbReference>
<dbReference type="Pfam" id="PF00072">
    <property type="entry name" value="Response_reg"/>
    <property type="match status" value="1"/>
</dbReference>
<evidence type="ECO:0000313" key="5">
    <source>
        <dbReference type="EMBL" id="CAH9056359.1"/>
    </source>
</evidence>
<protein>
    <submittedName>
        <fullName evidence="5">Cyclic di-GMP phosphodiesterase</fullName>
        <ecNumber evidence="5">3.1.4.-</ecNumber>
    </submittedName>
</protein>
<dbReference type="EC" id="3.1.4.-" evidence="5"/>
<evidence type="ECO:0000256" key="2">
    <source>
        <dbReference type="PROSITE-ProRule" id="PRU00169"/>
    </source>
</evidence>
<dbReference type="AlphaFoldDB" id="A0A9W4QWX1"/>
<dbReference type="EMBL" id="CAMAPB010000016">
    <property type="protein sequence ID" value="CAH9056359.1"/>
    <property type="molecule type" value="Genomic_DNA"/>
</dbReference>
<dbReference type="SMART" id="SM00448">
    <property type="entry name" value="REC"/>
    <property type="match status" value="1"/>
</dbReference>
<comment type="caution">
    <text evidence="5">The sequence shown here is derived from an EMBL/GenBank/DDBJ whole genome shotgun (WGS) entry which is preliminary data.</text>
</comment>
<dbReference type="SUPFAM" id="SSF52172">
    <property type="entry name" value="CheY-like"/>
    <property type="match status" value="1"/>
</dbReference>
<feature type="domain" description="Response regulatory" evidence="3">
    <location>
        <begin position="9"/>
        <end position="124"/>
    </location>
</feature>
<evidence type="ECO:0000256" key="1">
    <source>
        <dbReference type="ARBA" id="ARBA00022801"/>
    </source>
</evidence>
<organism evidence="5 6">
    <name type="scientific">Pseudoalteromonas haloplanktis</name>
    <name type="common">Alteromonas haloplanktis</name>
    <dbReference type="NCBI Taxonomy" id="228"/>
    <lineage>
        <taxon>Bacteria</taxon>
        <taxon>Pseudomonadati</taxon>
        <taxon>Pseudomonadota</taxon>
        <taxon>Gammaproteobacteria</taxon>
        <taxon>Alteromonadales</taxon>
        <taxon>Pseudoalteromonadaceae</taxon>
        <taxon>Pseudoalteromonas</taxon>
    </lineage>
</organism>
<dbReference type="InterPro" id="IPR003607">
    <property type="entry name" value="HD/PDEase_dom"/>
</dbReference>
<dbReference type="FunFam" id="1.10.3210.10:FF:000018">
    <property type="entry name" value="Two-component system response regulator"/>
    <property type="match status" value="1"/>
</dbReference>
<feature type="domain" description="HD-GYP" evidence="4">
    <location>
        <begin position="132"/>
        <end position="329"/>
    </location>
</feature>
<dbReference type="CDD" id="cd19920">
    <property type="entry name" value="REC_PA4781-like"/>
    <property type="match status" value="1"/>
</dbReference>
<dbReference type="PANTHER" id="PTHR45228">
    <property type="entry name" value="CYCLIC DI-GMP PHOSPHODIESTERASE TM_0186-RELATED"/>
    <property type="match status" value="1"/>
</dbReference>
<feature type="modified residue" description="4-aspartylphosphate" evidence="2">
    <location>
        <position position="57"/>
    </location>
</feature>
<dbReference type="RefSeq" id="WP_262976476.1">
    <property type="nucleotide sequence ID" value="NZ_CAMAPB010000016.1"/>
</dbReference>
<evidence type="ECO:0000259" key="4">
    <source>
        <dbReference type="PROSITE" id="PS51832"/>
    </source>
</evidence>
<dbReference type="Gene3D" id="3.40.50.2300">
    <property type="match status" value="1"/>
</dbReference>
<proteinExistence type="predicted"/>